<dbReference type="Proteomes" id="UP000006028">
    <property type="component" value="Unassembled WGS sequence"/>
</dbReference>
<dbReference type="AlphaFoldDB" id="E2ZFH1"/>
<dbReference type="EMBL" id="AECU01000026">
    <property type="protein sequence ID" value="EFQ08128.1"/>
    <property type="molecule type" value="Genomic_DNA"/>
</dbReference>
<proteinExistence type="predicted"/>
<accession>E2ZFH1</accession>
<gene>
    <name evidence="1" type="ORF">HMPREF9436_00404</name>
</gene>
<dbReference type="STRING" id="748224.HMPREF9436_00404"/>
<reference evidence="1 2" key="1">
    <citation type="submission" date="2010-08" db="EMBL/GenBank/DDBJ databases">
        <authorList>
            <person name="Weinstock G."/>
            <person name="Sodergren E."/>
            <person name="Clifton S."/>
            <person name="Fulton L."/>
            <person name="Fulton B."/>
            <person name="Courtney L."/>
            <person name="Fronick C."/>
            <person name="Harrison M."/>
            <person name="Strong C."/>
            <person name="Farmer C."/>
            <person name="Delahaunty K."/>
            <person name="Markovic C."/>
            <person name="Hall O."/>
            <person name="Minx P."/>
            <person name="Tomlinson C."/>
            <person name="Mitreva M."/>
            <person name="Hou S."/>
            <person name="Chen J."/>
            <person name="Wollam A."/>
            <person name="Pepin K.H."/>
            <person name="Johnson M."/>
            <person name="Bhonagiri V."/>
            <person name="Zhang X."/>
            <person name="Suruliraj S."/>
            <person name="Warren W."/>
            <person name="Chinwalla A."/>
            <person name="Mardis E.R."/>
            <person name="Wilson R.K."/>
        </authorList>
    </citation>
    <scope>NUCLEOTIDE SEQUENCE [LARGE SCALE GENOMIC DNA]</scope>
    <source>
        <strain evidence="1 2">KLE1255</strain>
    </source>
</reference>
<evidence type="ECO:0000313" key="2">
    <source>
        <dbReference type="Proteomes" id="UP000006028"/>
    </source>
</evidence>
<organism evidence="1 2">
    <name type="scientific">Faecalibacterium cf. prausnitzii KLE1255</name>
    <dbReference type="NCBI Taxonomy" id="748224"/>
    <lineage>
        <taxon>Bacteria</taxon>
        <taxon>Bacillati</taxon>
        <taxon>Bacillota</taxon>
        <taxon>Clostridia</taxon>
        <taxon>Eubacteriales</taxon>
        <taxon>Oscillospiraceae</taxon>
        <taxon>Faecalibacterium</taxon>
    </lineage>
</organism>
<sequence length="42" mass="4797">MGEKWDKKEVASYGKPAIFGRLPYGKTNPKVQFPVQKVQNKC</sequence>
<protein>
    <submittedName>
        <fullName evidence="1">Uncharacterized protein</fullName>
    </submittedName>
</protein>
<name>E2ZFH1_9FIRM</name>
<dbReference type="HOGENOM" id="CLU_3251774_0_0_9"/>
<dbReference type="BioCyc" id="FCF748224-HMP:GTSS-1727-MONOMER"/>
<comment type="caution">
    <text evidence="1">The sequence shown here is derived from an EMBL/GenBank/DDBJ whole genome shotgun (WGS) entry which is preliminary data.</text>
</comment>
<evidence type="ECO:0000313" key="1">
    <source>
        <dbReference type="EMBL" id="EFQ08128.1"/>
    </source>
</evidence>